<evidence type="ECO:0000313" key="1">
    <source>
        <dbReference type="EMBL" id="PSB48716.1"/>
    </source>
</evidence>
<reference evidence="1 2" key="1">
    <citation type="submission" date="2018-03" db="EMBL/GenBank/DDBJ databases">
        <title>The ancient ancestry and fast evolution of plastids.</title>
        <authorList>
            <person name="Moore K.R."/>
            <person name="Magnabosco C."/>
            <person name="Momper L."/>
            <person name="Gold D.A."/>
            <person name="Bosak T."/>
            <person name="Fournier G.P."/>
        </authorList>
    </citation>
    <scope>NUCLEOTIDE SEQUENCE [LARGE SCALE GENOMIC DNA]</scope>
    <source>
        <strain evidence="1 2">CCALA 037</strain>
    </source>
</reference>
<gene>
    <name evidence="1" type="ORF">C7B77_23750</name>
</gene>
<dbReference type="InterPro" id="IPR011051">
    <property type="entry name" value="RmlC_Cupin_sf"/>
</dbReference>
<dbReference type="InterPro" id="IPR014710">
    <property type="entry name" value="RmlC-like_jellyroll"/>
</dbReference>
<comment type="caution">
    <text evidence="1">The sequence shown here is derived from an EMBL/GenBank/DDBJ whole genome shotgun (WGS) entry which is preliminary data.</text>
</comment>
<dbReference type="AlphaFoldDB" id="A0A2T1FUU9"/>
<organism evidence="1 2">
    <name type="scientific">Chamaesiphon polymorphus CCALA 037</name>
    <dbReference type="NCBI Taxonomy" id="2107692"/>
    <lineage>
        <taxon>Bacteria</taxon>
        <taxon>Bacillati</taxon>
        <taxon>Cyanobacteriota</taxon>
        <taxon>Cyanophyceae</taxon>
        <taxon>Gomontiellales</taxon>
        <taxon>Chamaesiphonaceae</taxon>
        <taxon>Chamaesiphon</taxon>
    </lineage>
</organism>
<dbReference type="SUPFAM" id="SSF51182">
    <property type="entry name" value="RmlC-like cupins"/>
    <property type="match status" value="1"/>
</dbReference>
<sequence length="121" mass="13162">MNPTSRQKSGLLHCKGEYDYTTNTEARVRVVVSEANGLTSPLNISTKIRFLDVILPAHSSFEHEVTADESVFILAVKGSGFIGDRQDAIEANRAALFTPEGNNIYAKAGSEGLQYVLCISQ</sequence>
<evidence type="ECO:0000313" key="2">
    <source>
        <dbReference type="Proteomes" id="UP000238937"/>
    </source>
</evidence>
<name>A0A2T1FUU9_9CYAN</name>
<dbReference type="Proteomes" id="UP000238937">
    <property type="component" value="Unassembled WGS sequence"/>
</dbReference>
<accession>A0A2T1FUU9</accession>
<dbReference type="CDD" id="cd02247">
    <property type="entry name" value="cupin_pirin_C"/>
    <property type="match status" value="1"/>
</dbReference>
<evidence type="ECO:0008006" key="3">
    <source>
        <dbReference type="Google" id="ProtNLM"/>
    </source>
</evidence>
<dbReference type="EMBL" id="PVWO01000437">
    <property type="protein sequence ID" value="PSB48716.1"/>
    <property type="molecule type" value="Genomic_DNA"/>
</dbReference>
<dbReference type="Gene3D" id="2.60.120.10">
    <property type="entry name" value="Jelly Rolls"/>
    <property type="match status" value="1"/>
</dbReference>
<keyword evidence="2" id="KW-1185">Reference proteome</keyword>
<proteinExistence type="predicted"/>
<protein>
    <recommendedName>
        <fullName evidence="3">Quercetin 2,3-dioxygenase C-terminal cupin domain-containing protein</fullName>
    </recommendedName>
</protein>